<feature type="transmembrane region" description="Helical" evidence="1">
    <location>
        <begin position="91"/>
        <end position="111"/>
    </location>
</feature>
<gene>
    <name evidence="2" type="ORF">J2S44_006838</name>
</gene>
<evidence type="ECO:0000313" key="2">
    <source>
        <dbReference type="EMBL" id="MDR7326588.1"/>
    </source>
</evidence>
<dbReference type="AlphaFoldDB" id="A0AAE3ZYX2"/>
<protein>
    <submittedName>
        <fullName evidence="2">Membrane protein</fullName>
    </submittedName>
</protein>
<accession>A0AAE3ZYX2</accession>
<feature type="transmembrane region" description="Helical" evidence="1">
    <location>
        <begin position="131"/>
        <end position="154"/>
    </location>
</feature>
<evidence type="ECO:0000256" key="1">
    <source>
        <dbReference type="SAM" id="Phobius"/>
    </source>
</evidence>
<dbReference type="Proteomes" id="UP001183629">
    <property type="component" value="Unassembled WGS sequence"/>
</dbReference>
<comment type="caution">
    <text evidence="2">The sequence shown here is derived from an EMBL/GenBank/DDBJ whole genome shotgun (WGS) entry which is preliminary data.</text>
</comment>
<feature type="transmembrane region" description="Helical" evidence="1">
    <location>
        <begin position="166"/>
        <end position="189"/>
    </location>
</feature>
<reference evidence="2 3" key="1">
    <citation type="submission" date="2023-07" db="EMBL/GenBank/DDBJ databases">
        <title>Sequencing the genomes of 1000 actinobacteria strains.</title>
        <authorList>
            <person name="Klenk H.-P."/>
        </authorList>
    </citation>
    <scope>NUCLEOTIDE SEQUENCE [LARGE SCALE GENOMIC DNA]</scope>
    <source>
        <strain evidence="2 3">DSM 44711</strain>
    </source>
</reference>
<proteinExistence type="predicted"/>
<dbReference type="EMBL" id="JAVDYC010000001">
    <property type="protein sequence ID" value="MDR7326588.1"/>
    <property type="molecule type" value="Genomic_DNA"/>
</dbReference>
<keyword evidence="1" id="KW-1133">Transmembrane helix</keyword>
<evidence type="ECO:0000313" key="3">
    <source>
        <dbReference type="Proteomes" id="UP001183629"/>
    </source>
</evidence>
<keyword evidence="1" id="KW-0812">Transmembrane</keyword>
<dbReference type="RefSeq" id="WP_310422545.1">
    <property type="nucleotide sequence ID" value="NZ_JAVDYC010000001.1"/>
</dbReference>
<dbReference type="Pfam" id="PF10067">
    <property type="entry name" value="DUF2306"/>
    <property type="match status" value="1"/>
</dbReference>
<dbReference type="InterPro" id="IPR018750">
    <property type="entry name" value="DUF2306_membrane"/>
</dbReference>
<sequence>MESAAMPSASAISMAAVTIRSSVSARDWWISAHVLSGSVAPLAGALQVRPWSRQTRPALHRRAGRVYVFGGALPAAATALLLAIHSPFGPIAMSGSVILAILWFGTTPAGWRAARRRRPREHRRWMIRSYVLSTSIISNRIWGALIAISVLPGLPPAISEDPVPTGWFIGGMTTWLGWTVPPLIAEWWLERTPRRRPDPPVPAALSPATGT</sequence>
<keyword evidence="1" id="KW-0472">Membrane</keyword>
<keyword evidence="3" id="KW-1185">Reference proteome</keyword>
<name>A0AAE3ZYX2_9ACTN</name>
<feature type="transmembrane region" description="Helical" evidence="1">
    <location>
        <begin position="66"/>
        <end position="85"/>
    </location>
</feature>
<organism evidence="2 3">
    <name type="scientific">Catenuloplanes niger</name>
    <dbReference type="NCBI Taxonomy" id="587534"/>
    <lineage>
        <taxon>Bacteria</taxon>
        <taxon>Bacillati</taxon>
        <taxon>Actinomycetota</taxon>
        <taxon>Actinomycetes</taxon>
        <taxon>Micromonosporales</taxon>
        <taxon>Micromonosporaceae</taxon>
        <taxon>Catenuloplanes</taxon>
    </lineage>
</organism>